<dbReference type="Proteomes" id="UP001153069">
    <property type="component" value="Unassembled WGS sequence"/>
</dbReference>
<dbReference type="AlphaFoldDB" id="A0A9N8DNF9"/>
<reference evidence="3" key="1">
    <citation type="submission" date="2020-06" db="EMBL/GenBank/DDBJ databases">
        <authorList>
            <consortium name="Plant Systems Biology data submission"/>
        </authorList>
    </citation>
    <scope>NUCLEOTIDE SEQUENCE</scope>
    <source>
        <strain evidence="3">D6</strain>
    </source>
</reference>
<keyword evidence="4" id="KW-1185">Reference proteome</keyword>
<evidence type="ECO:0000313" key="4">
    <source>
        <dbReference type="Proteomes" id="UP001153069"/>
    </source>
</evidence>
<feature type="compositionally biased region" description="Polar residues" evidence="1">
    <location>
        <begin position="716"/>
        <end position="727"/>
    </location>
</feature>
<evidence type="ECO:0000256" key="2">
    <source>
        <dbReference type="SAM" id="SignalP"/>
    </source>
</evidence>
<sequence length="727" mass="81288">MTTTMIRFLLTTMTFSLATAAPQTYGFPCLGSRVYPSYSSGAPDSWLGSFSPVDESEFQCATLGYGVTAANANAMMESEFSVETMMQHFQSEPANALSMEMWISLPDEPIAAGAQRSILTVGESTNHTQDPLVEKRRDECVGLDFQISQVGEDRLRILWRDENVQVQCRVVFFDLPDEVKRGRDLLHIVWVLGQLPEYDYQTRLSVFFNGRPYVKDGKWVYENADIKAIQFSGQLKKWNPQYHMQLFHHNVEELSRTGAFAGSVHELSIHDSYMTGQEIKEAYVVGLESIRQGAKPKTAPPLPVQSTEEEQQSDNSQSTAAPTSPSEEQTELGIPKLVAKPDEFFIVPQGSPTPITLSGESTLNPAWVNGWWEIKVEIMEAPRFGRLLLANDAKHPPIQTGDLLNMVEMERAFGVLARYEQDDGDYFNRPQVSDTGDDLGTQMESFLYRIVAVDTVNQGVLSYSSVVQQPVHVVRANEPAKLVTENLRTPFEWTEHLGFDGRENIPRTYFREPIQVQDPAKGKVERIRVDIFTNSTATVSLNEQNLHLAELEVCSKREFSQWRCIGTGENDRAITFVAYPSDVELILKDMIYDGVYNEPGLVTIQIWDGRGGNCLSRQEHAALVYENGRPMEENEVCYSDTLVIAMEARDGESAVIPEVQNLGQPLAVATTIFIIGLIGCSLVTCCKLCGKIVAHCKWLMAGNSKEIEPRDDAETEATTSQVSEDVP</sequence>
<evidence type="ECO:0000313" key="3">
    <source>
        <dbReference type="EMBL" id="CAB9503909.1"/>
    </source>
</evidence>
<keyword evidence="2" id="KW-0732">Signal</keyword>
<feature type="compositionally biased region" description="Polar residues" evidence="1">
    <location>
        <begin position="313"/>
        <end position="327"/>
    </location>
</feature>
<protein>
    <submittedName>
        <fullName evidence="3">Uncharacterized protein</fullName>
    </submittedName>
</protein>
<dbReference type="OrthoDB" id="194956at2759"/>
<feature type="signal peptide" evidence="2">
    <location>
        <begin position="1"/>
        <end position="20"/>
    </location>
</feature>
<proteinExistence type="predicted"/>
<feature type="region of interest" description="Disordered" evidence="1">
    <location>
        <begin position="708"/>
        <end position="727"/>
    </location>
</feature>
<evidence type="ECO:0000256" key="1">
    <source>
        <dbReference type="SAM" id="MobiDB-lite"/>
    </source>
</evidence>
<comment type="caution">
    <text evidence="3">The sequence shown here is derived from an EMBL/GenBank/DDBJ whole genome shotgun (WGS) entry which is preliminary data.</text>
</comment>
<dbReference type="EMBL" id="CAICTM010000179">
    <property type="protein sequence ID" value="CAB9503909.1"/>
    <property type="molecule type" value="Genomic_DNA"/>
</dbReference>
<accession>A0A9N8DNF9</accession>
<feature type="chain" id="PRO_5040460186" evidence="2">
    <location>
        <begin position="21"/>
        <end position="727"/>
    </location>
</feature>
<organism evidence="3 4">
    <name type="scientific">Seminavis robusta</name>
    <dbReference type="NCBI Taxonomy" id="568900"/>
    <lineage>
        <taxon>Eukaryota</taxon>
        <taxon>Sar</taxon>
        <taxon>Stramenopiles</taxon>
        <taxon>Ochrophyta</taxon>
        <taxon>Bacillariophyta</taxon>
        <taxon>Bacillariophyceae</taxon>
        <taxon>Bacillariophycidae</taxon>
        <taxon>Naviculales</taxon>
        <taxon>Naviculaceae</taxon>
        <taxon>Seminavis</taxon>
    </lineage>
</organism>
<name>A0A9N8DNF9_9STRA</name>
<gene>
    <name evidence="3" type="ORF">SEMRO_180_G078620.1</name>
</gene>
<feature type="region of interest" description="Disordered" evidence="1">
    <location>
        <begin position="294"/>
        <end position="331"/>
    </location>
</feature>